<reference evidence="1 2" key="1">
    <citation type="submission" date="2024-01" db="EMBL/GenBank/DDBJ databases">
        <title>A draft genome for the cacao thread blight pathogen Marasmiellus scandens.</title>
        <authorList>
            <person name="Baruah I.K."/>
            <person name="Leung J."/>
            <person name="Bukari Y."/>
            <person name="Amoako-Attah I."/>
            <person name="Meinhardt L.W."/>
            <person name="Bailey B.A."/>
            <person name="Cohen S.P."/>
        </authorList>
    </citation>
    <scope>NUCLEOTIDE SEQUENCE [LARGE SCALE GENOMIC DNA]</scope>
    <source>
        <strain evidence="1 2">GH-19</strain>
    </source>
</reference>
<name>A0ABR1ITX3_9AGAR</name>
<protein>
    <submittedName>
        <fullName evidence="1">Uncharacterized protein</fullName>
    </submittedName>
</protein>
<evidence type="ECO:0000313" key="2">
    <source>
        <dbReference type="Proteomes" id="UP001498398"/>
    </source>
</evidence>
<sequence length="81" mass="8977">MIPSEKSIWPDRVGASRIKVLVPTRSDPPSLEILGSQPNQDEPRRVFYAGIALARWDWSSLGQLALTEIGVARPHSLTLVE</sequence>
<dbReference type="Proteomes" id="UP001498398">
    <property type="component" value="Unassembled WGS sequence"/>
</dbReference>
<proteinExistence type="predicted"/>
<keyword evidence="2" id="KW-1185">Reference proteome</keyword>
<accession>A0ABR1ITX3</accession>
<evidence type="ECO:0000313" key="1">
    <source>
        <dbReference type="EMBL" id="KAK7440808.1"/>
    </source>
</evidence>
<dbReference type="EMBL" id="JBANRG010000066">
    <property type="protein sequence ID" value="KAK7440808.1"/>
    <property type="molecule type" value="Genomic_DNA"/>
</dbReference>
<organism evidence="1 2">
    <name type="scientific">Marasmiellus scandens</name>
    <dbReference type="NCBI Taxonomy" id="2682957"/>
    <lineage>
        <taxon>Eukaryota</taxon>
        <taxon>Fungi</taxon>
        <taxon>Dikarya</taxon>
        <taxon>Basidiomycota</taxon>
        <taxon>Agaricomycotina</taxon>
        <taxon>Agaricomycetes</taxon>
        <taxon>Agaricomycetidae</taxon>
        <taxon>Agaricales</taxon>
        <taxon>Marasmiineae</taxon>
        <taxon>Omphalotaceae</taxon>
        <taxon>Marasmiellus</taxon>
    </lineage>
</organism>
<comment type="caution">
    <text evidence="1">The sequence shown here is derived from an EMBL/GenBank/DDBJ whole genome shotgun (WGS) entry which is preliminary data.</text>
</comment>
<gene>
    <name evidence="1" type="ORF">VKT23_016886</name>
</gene>